<accession>A0A7K0D1D1</accession>
<keyword evidence="2" id="KW-1185">Reference proteome</keyword>
<organism evidence="1 2">
    <name type="scientific">Nocardia macrotermitis</name>
    <dbReference type="NCBI Taxonomy" id="2585198"/>
    <lineage>
        <taxon>Bacteria</taxon>
        <taxon>Bacillati</taxon>
        <taxon>Actinomycetota</taxon>
        <taxon>Actinomycetes</taxon>
        <taxon>Mycobacteriales</taxon>
        <taxon>Nocardiaceae</taxon>
        <taxon>Nocardia</taxon>
    </lineage>
</organism>
<proteinExistence type="predicted"/>
<dbReference type="InterPro" id="IPR024520">
    <property type="entry name" value="DUF3558"/>
</dbReference>
<dbReference type="Proteomes" id="UP000438448">
    <property type="component" value="Unassembled WGS sequence"/>
</dbReference>
<name>A0A7K0D1D1_9NOCA</name>
<dbReference type="EMBL" id="WEGK01000004">
    <property type="protein sequence ID" value="MQY19491.1"/>
    <property type="molecule type" value="Genomic_DNA"/>
</dbReference>
<reference evidence="1 2" key="1">
    <citation type="submission" date="2019-10" db="EMBL/GenBank/DDBJ databases">
        <title>Nocardia macrotermitis sp. nov. and Nocardia aurantia sp. nov., isolated from the gut of fungus growing-termite Macrotermes natalensis.</title>
        <authorList>
            <person name="Benndorf R."/>
            <person name="Schwitalla J."/>
            <person name="Martin K."/>
            <person name="De Beer W."/>
            <person name="Kaster A.-K."/>
            <person name="Vollmers J."/>
            <person name="Poulsen M."/>
            <person name="Beemelmanns C."/>
        </authorList>
    </citation>
    <scope>NUCLEOTIDE SEQUENCE [LARGE SCALE GENOMIC DNA]</scope>
    <source>
        <strain evidence="1 2">RB20</strain>
    </source>
</reference>
<dbReference type="PROSITE" id="PS51257">
    <property type="entry name" value="PROKAR_LIPOPROTEIN"/>
    <property type="match status" value="1"/>
</dbReference>
<comment type="caution">
    <text evidence="1">The sequence shown here is derived from an EMBL/GenBank/DDBJ whole genome shotgun (WGS) entry which is preliminary data.</text>
</comment>
<dbReference type="OrthoDB" id="4546529at2"/>
<dbReference type="AlphaFoldDB" id="A0A7K0D1D1"/>
<dbReference type="RefSeq" id="WP_153410218.1">
    <property type="nucleotide sequence ID" value="NZ_WEGK01000004.1"/>
</dbReference>
<gene>
    <name evidence="1" type="ORF">NRB20_25810</name>
</gene>
<dbReference type="Pfam" id="PF12079">
    <property type="entry name" value="DUF3558"/>
    <property type="match status" value="1"/>
</dbReference>
<evidence type="ECO:0008006" key="3">
    <source>
        <dbReference type="Google" id="ProtNLM"/>
    </source>
</evidence>
<sequence length="194" mass="20038">MTDWGRVTRCAAVAIGATALLAGCNDSGGTSGANSSAAAPTSTIAASVPTAIDPCQLPQSVVTAEHLDRSDDQATEQDGDGGAKWRDCGWGAYEGDGYGLNVSVTNVTVPMVEANKKFTVTEHLTISGREAVTYHRADIADSHGECLIHLALKDGGLELTVTNPPERKATGNLDSCEIAKKLGKEIAQSIPATA</sequence>
<evidence type="ECO:0000313" key="1">
    <source>
        <dbReference type="EMBL" id="MQY19491.1"/>
    </source>
</evidence>
<protein>
    <recommendedName>
        <fullName evidence="3">DUF3558 domain-containing protein</fullName>
    </recommendedName>
</protein>
<evidence type="ECO:0000313" key="2">
    <source>
        <dbReference type="Proteomes" id="UP000438448"/>
    </source>
</evidence>